<dbReference type="PANTHER" id="PTHR10209">
    <property type="entry name" value="OXIDOREDUCTASE, 2OG-FE II OXYGENASE FAMILY PROTEIN"/>
    <property type="match status" value="1"/>
</dbReference>
<evidence type="ECO:0000313" key="5">
    <source>
        <dbReference type="EMBL" id="KAK6915354.1"/>
    </source>
</evidence>
<dbReference type="SUPFAM" id="SSF51197">
    <property type="entry name" value="Clavaminate synthase-like"/>
    <property type="match status" value="1"/>
</dbReference>
<comment type="caution">
    <text evidence="5">The sequence shown here is derived from an EMBL/GenBank/DDBJ whole genome shotgun (WGS) entry which is preliminary data.</text>
</comment>
<proteinExistence type="predicted"/>
<dbReference type="Gene3D" id="2.60.120.330">
    <property type="entry name" value="B-lactam Antibiotic, Isopenicillin N Synthase, Chain"/>
    <property type="match status" value="1"/>
</dbReference>
<sequence>MASSKLEVVSASKGLQYDRSIEIKAFDDSKAGVKGLLDAVVRDPPVFCDATGELWQNLHVPVIDFKEMEKDERRHKERVNEIKEALQKWGFFQGVNRGIPHEVLDEMIDGVR</sequence>
<keyword evidence="2" id="KW-0560">Oxidoreductase</keyword>
<dbReference type="GO" id="GO:0051213">
    <property type="term" value="F:dioxygenase activity"/>
    <property type="evidence" value="ECO:0007669"/>
    <property type="project" value="UniProtKB-KW"/>
</dbReference>
<keyword evidence="3" id="KW-0408">Iron</keyword>
<dbReference type="InterPro" id="IPR026992">
    <property type="entry name" value="DIOX_N"/>
</dbReference>
<dbReference type="GO" id="GO:0046872">
    <property type="term" value="F:metal ion binding"/>
    <property type="evidence" value="ECO:0007669"/>
    <property type="project" value="UniProtKB-KW"/>
</dbReference>
<evidence type="ECO:0000256" key="3">
    <source>
        <dbReference type="ARBA" id="ARBA00023004"/>
    </source>
</evidence>
<accession>A0AAN8UJT6</accession>
<evidence type="ECO:0000256" key="1">
    <source>
        <dbReference type="ARBA" id="ARBA00022723"/>
    </source>
</evidence>
<name>A0AAN8UJT6_9MAGN</name>
<evidence type="ECO:0000259" key="4">
    <source>
        <dbReference type="Pfam" id="PF14226"/>
    </source>
</evidence>
<dbReference type="EMBL" id="JBAMMX010000025">
    <property type="protein sequence ID" value="KAK6915354.1"/>
    <property type="molecule type" value="Genomic_DNA"/>
</dbReference>
<feature type="domain" description="Non-haem dioxygenase N-terminal" evidence="4">
    <location>
        <begin position="60"/>
        <end position="110"/>
    </location>
</feature>
<gene>
    <name evidence="5" type="ORF">RJ641_020471</name>
</gene>
<keyword evidence="6" id="KW-1185">Reference proteome</keyword>
<keyword evidence="5" id="KW-0223">Dioxygenase</keyword>
<evidence type="ECO:0000256" key="2">
    <source>
        <dbReference type="ARBA" id="ARBA00023002"/>
    </source>
</evidence>
<dbReference type="PANTHER" id="PTHR10209:SF429">
    <property type="entry name" value="1-AMINOCYCLOPROPANE-1-CARBOXYLATE OXIDASE HOMOLOG 1-LIKE"/>
    <property type="match status" value="1"/>
</dbReference>
<organism evidence="5 6">
    <name type="scientific">Dillenia turbinata</name>
    <dbReference type="NCBI Taxonomy" id="194707"/>
    <lineage>
        <taxon>Eukaryota</taxon>
        <taxon>Viridiplantae</taxon>
        <taxon>Streptophyta</taxon>
        <taxon>Embryophyta</taxon>
        <taxon>Tracheophyta</taxon>
        <taxon>Spermatophyta</taxon>
        <taxon>Magnoliopsida</taxon>
        <taxon>eudicotyledons</taxon>
        <taxon>Gunneridae</taxon>
        <taxon>Pentapetalae</taxon>
        <taxon>Dilleniales</taxon>
        <taxon>Dilleniaceae</taxon>
        <taxon>Dillenia</taxon>
    </lineage>
</organism>
<protein>
    <submittedName>
        <fullName evidence="5">Non-hem dioxygenase N-terminal domain</fullName>
    </submittedName>
</protein>
<evidence type="ECO:0000313" key="6">
    <source>
        <dbReference type="Proteomes" id="UP001370490"/>
    </source>
</evidence>
<dbReference type="Proteomes" id="UP001370490">
    <property type="component" value="Unassembled WGS sequence"/>
</dbReference>
<dbReference type="InterPro" id="IPR027443">
    <property type="entry name" value="IPNS-like_sf"/>
</dbReference>
<dbReference type="Pfam" id="PF14226">
    <property type="entry name" value="DIOX_N"/>
    <property type="match status" value="1"/>
</dbReference>
<reference evidence="5 6" key="1">
    <citation type="submission" date="2023-12" db="EMBL/GenBank/DDBJ databases">
        <title>A high-quality genome assembly for Dillenia turbinata (Dilleniales).</title>
        <authorList>
            <person name="Chanderbali A."/>
        </authorList>
    </citation>
    <scope>NUCLEOTIDE SEQUENCE [LARGE SCALE GENOMIC DNA]</scope>
    <source>
        <strain evidence="5">LSX21</strain>
        <tissue evidence="5">Leaf</tissue>
    </source>
</reference>
<keyword evidence="1" id="KW-0479">Metal-binding</keyword>
<dbReference type="AlphaFoldDB" id="A0AAN8UJT6"/>